<evidence type="ECO:0000313" key="4">
    <source>
        <dbReference type="EMBL" id="GGB17223.1"/>
    </source>
</evidence>
<dbReference type="Gene3D" id="3.30.1200.10">
    <property type="entry name" value="YggU-like"/>
    <property type="match status" value="1"/>
</dbReference>
<reference evidence="4" key="2">
    <citation type="submission" date="2020-09" db="EMBL/GenBank/DDBJ databases">
        <authorList>
            <person name="Sun Q."/>
            <person name="Zhou Y."/>
        </authorList>
    </citation>
    <scope>NUCLEOTIDE SEQUENCE</scope>
    <source>
        <strain evidence="4">CGMCC 1.12827</strain>
    </source>
</reference>
<feature type="region of interest" description="Disordered" evidence="3">
    <location>
        <begin position="1"/>
        <end position="47"/>
    </location>
</feature>
<dbReference type="Proteomes" id="UP000621454">
    <property type="component" value="Unassembled WGS sequence"/>
</dbReference>
<dbReference type="NCBIfam" id="TIGR00251">
    <property type="entry name" value="DUF167 family protein"/>
    <property type="match status" value="1"/>
</dbReference>
<dbReference type="InterPro" id="IPR003746">
    <property type="entry name" value="DUF167"/>
</dbReference>
<accession>A0A916SWC8</accession>
<dbReference type="HAMAP" id="MF_00634">
    <property type="entry name" value="UPF0235"/>
    <property type="match status" value="1"/>
</dbReference>
<protein>
    <recommendedName>
        <fullName evidence="2">UPF0235 protein GCM10011489_01620</fullName>
    </recommendedName>
</protein>
<keyword evidence="5" id="KW-1185">Reference proteome</keyword>
<dbReference type="SMART" id="SM01152">
    <property type="entry name" value="DUF167"/>
    <property type="match status" value="1"/>
</dbReference>
<feature type="compositionally biased region" description="Polar residues" evidence="3">
    <location>
        <begin position="7"/>
        <end position="20"/>
    </location>
</feature>
<proteinExistence type="inferred from homology"/>
<dbReference type="Pfam" id="PF02594">
    <property type="entry name" value="DUF167"/>
    <property type="match status" value="1"/>
</dbReference>
<dbReference type="AlphaFoldDB" id="A0A916SWC8"/>
<evidence type="ECO:0000313" key="5">
    <source>
        <dbReference type="Proteomes" id="UP000621454"/>
    </source>
</evidence>
<sequence length="101" mass="10690">MAKKNTPRQNTPNPGTPNESGSKESGIPETMTVTVKPGSRKGPLVETAPDGTVTVYVREPATEGRANKAVGEVIARHLGVPKSRVSLIGGATARIKRFRID</sequence>
<comment type="caution">
    <text evidence="4">The sequence shown here is derived from an EMBL/GenBank/DDBJ whole genome shotgun (WGS) entry which is preliminary data.</text>
</comment>
<evidence type="ECO:0000256" key="1">
    <source>
        <dbReference type="ARBA" id="ARBA00010364"/>
    </source>
</evidence>
<dbReference type="InterPro" id="IPR036591">
    <property type="entry name" value="YggU-like_sf"/>
</dbReference>
<reference evidence="4" key="1">
    <citation type="journal article" date="2014" name="Int. J. Syst. Evol. Microbiol.">
        <title>Complete genome sequence of Corynebacterium casei LMG S-19264T (=DSM 44701T), isolated from a smear-ripened cheese.</title>
        <authorList>
            <consortium name="US DOE Joint Genome Institute (JGI-PGF)"/>
            <person name="Walter F."/>
            <person name="Albersmeier A."/>
            <person name="Kalinowski J."/>
            <person name="Ruckert C."/>
        </authorList>
    </citation>
    <scope>NUCLEOTIDE SEQUENCE</scope>
    <source>
        <strain evidence="4">CGMCC 1.12827</strain>
    </source>
</reference>
<evidence type="ECO:0000256" key="2">
    <source>
        <dbReference type="HAMAP-Rule" id="MF_00634"/>
    </source>
</evidence>
<name>A0A916SWC8_9ACTN</name>
<dbReference type="EMBL" id="BMGC01000001">
    <property type="protein sequence ID" value="GGB17223.1"/>
    <property type="molecule type" value="Genomic_DNA"/>
</dbReference>
<comment type="similarity">
    <text evidence="1 2">Belongs to the UPF0235 family.</text>
</comment>
<dbReference type="SUPFAM" id="SSF69786">
    <property type="entry name" value="YggU-like"/>
    <property type="match status" value="1"/>
</dbReference>
<gene>
    <name evidence="4" type="ORF">GCM10011489_01620</name>
</gene>
<organism evidence="4 5">
    <name type="scientific">Gordonia jinhuaensis</name>
    <dbReference type="NCBI Taxonomy" id="1517702"/>
    <lineage>
        <taxon>Bacteria</taxon>
        <taxon>Bacillati</taxon>
        <taxon>Actinomycetota</taxon>
        <taxon>Actinomycetes</taxon>
        <taxon>Mycobacteriales</taxon>
        <taxon>Gordoniaceae</taxon>
        <taxon>Gordonia</taxon>
    </lineage>
</organism>
<evidence type="ECO:0000256" key="3">
    <source>
        <dbReference type="SAM" id="MobiDB-lite"/>
    </source>
</evidence>